<dbReference type="SMART" id="SM00479">
    <property type="entry name" value="EXOIII"/>
    <property type="match status" value="1"/>
</dbReference>
<evidence type="ECO:0000256" key="3">
    <source>
        <dbReference type="ARBA" id="ARBA00012417"/>
    </source>
</evidence>
<accession>A0ABM5UV85</accession>
<dbReference type="Gene3D" id="3.30.420.10">
    <property type="entry name" value="Ribonuclease H-like superfamily/Ribonuclease H"/>
    <property type="match status" value="1"/>
</dbReference>
<dbReference type="EMBL" id="CP011126">
    <property type="protein sequence ID" value="AKQ33858.1"/>
    <property type="molecule type" value="Genomic_DNA"/>
</dbReference>
<dbReference type="EC" id="2.7.7.7" evidence="3 16"/>
<proteinExistence type="predicted"/>
<dbReference type="InterPro" id="IPR012337">
    <property type="entry name" value="RNaseH-like_sf"/>
</dbReference>
<comment type="catalytic activity">
    <reaction evidence="15 16">
        <text>DNA(n) + a 2'-deoxyribonucleoside 5'-triphosphate = DNA(n+1) + diphosphate</text>
        <dbReference type="Rhea" id="RHEA:22508"/>
        <dbReference type="Rhea" id="RHEA-COMP:17339"/>
        <dbReference type="Rhea" id="RHEA-COMP:17340"/>
        <dbReference type="ChEBI" id="CHEBI:33019"/>
        <dbReference type="ChEBI" id="CHEBI:61560"/>
        <dbReference type="ChEBI" id="CHEBI:173112"/>
        <dbReference type="EC" id="2.7.7.7"/>
    </reaction>
</comment>
<name>A0ABM5UV85_9COXI</name>
<dbReference type="SUPFAM" id="SSF53098">
    <property type="entry name" value="Ribonuclease H-like"/>
    <property type="match status" value="1"/>
</dbReference>
<organism evidence="18 19">
    <name type="scientific">Candidatus Coxiella mudrowiae</name>
    <dbReference type="NCBI Taxonomy" id="2054173"/>
    <lineage>
        <taxon>Bacteria</taxon>
        <taxon>Pseudomonadati</taxon>
        <taxon>Pseudomonadota</taxon>
        <taxon>Gammaproteobacteria</taxon>
        <taxon>Legionellales</taxon>
        <taxon>Coxiellaceae</taxon>
        <taxon>Coxiella</taxon>
    </lineage>
</organism>
<keyword evidence="11 16" id="KW-0269">Exonuclease</keyword>
<dbReference type="InterPro" id="IPR006054">
    <property type="entry name" value="DnaQ"/>
</dbReference>
<dbReference type="NCBIfam" id="NF004316">
    <property type="entry name" value="PRK05711.1"/>
    <property type="match status" value="1"/>
</dbReference>
<comment type="cofactor">
    <cofactor evidence="1 16">
        <name>Mn(2+)</name>
        <dbReference type="ChEBI" id="CHEBI:29035"/>
    </cofactor>
</comment>
<evidence type="ECO:0000256" key="13">
    <source>
        <dbReference type="ARBA" id="ARBA00022932"/>
    </source>
</evidence>
<evidence type="ECO:0000256" key="1">
    <source>
        <dbReference type="ARBA" id="ARBA00001936"/>
    </source>
</evidence>
<reference evidence="18 19" key="1">
    <citation type="journal article" date="2015" name="Genome Biol. Evol.">
        <title>Distinctive Genome Reduction Rates Revealed by Genomic Analyses of Two Coxiella-Like Endosymbionts in Ticks.</title>
        <authorList>
            <person name="Gottlieb Y."/>
            <person name="Lalzar I."/>
            <person name="Klasson L."/>
        </authorList>
    </citation>
    <scope>NUCLEOTIDE SEQUENCE [LARGE SCALE GENOMIC DNA]</scope>
    <source>
        <strain evidence="18 19">CRt</strain>
    </source>
</reference>
<evidence type="ECO:0000256" key="16">
    <source>
        <dbReference type="RuleBase" id="RU364087"/>
    </source>
</evidence>
<evidence type="ECO:0000256" key="15">
    <source>
        <dbReference type="ARBA" id="ARBA00049244"/>
    </source>
</evidence>
<comment type="cofactor">
    <cofactor evidence="2 16">
        <name>Mg(2+)</name>
        <dbReference type="ChEBI" id="CHEBI:18420"/>
    </cofactor>
</comment>
<dbReference type="Pfam" id="PF00929">
    <property type="entry name" value="RNase_T"/>
    <property type="match status" value="1"/>
</dbReference>
<keyword evidence="5 16" id="KW-0808">Transferase</keyword>
<dbReference type="InterPro" id="IPR036397">
    <property type="entry name" value="RNaseH_sf"/>
</dbReference>
<keyword evidence="7 16" id="KW-0235">DNA replication</keyword>
<comment type="function">
    <text evidence="16">DNA polymerase III is a complex, multichain enzyme responsible for most of the replicative synthesis in bacteria. The epsilon subunit contain the editing function and is a proofreading 3'-5' exonuclease.</text>
</comment>
<feature type="domain" description="Exonuclease" evidence="17">
    <location>
        <begin position="2"/>
        <end position="175"/>
    </location>
</feature>
<dbReference type="RefSeq" id="WP_048875521.1">
    <property type="nucleotide sequence ID" value="NZ_CP011126.1"/>
</dbReference>
<evidence type="ECO:0000256" key="4">
    <source>
        <dbReference type="ARBA" id="ARBA00020352"/>
    </source>
</evidence>
<evidence type="ECO:0000256" key="14">
    <source>
        <dbReference type="ARBA" id="ARBA00023211"/>
    </source>
</evidence>
<dbReference type="NCBIfam" id="TIGR00573">
    <property type="entry name" value="dnaq"/>
    <property type="match status" value="1"/>
</dbReference>
<evidence type="ECO:0000256" key="2">
    <source>
        <dbReference type="ARBA" id="ARBA00001946"/>
    </source>
</evidence>
<keyword evidence="12 16" id="KW-0460">Magnesium</keyword>
<dbReference type="PANTHER" id="PTHR30231:SF41">
    <property type="entry name" value="DNA POLYMERASE III SUBUNIT EPSILON"/>
    <property type="match status" value="1"/>
</dbReference>
<dbReference type="NCBIfam" id="TIGR01406">
    <property type="entry name" value="dnaQ_proteo"/>
    <property type="match status" value="1"/>
</dbReference>
<evidence type="ECO:0000256" key="6">
    <source>
        <dbReference type="ARBA" id="ARBA00022695"/>
    </source>
</evidence>
<comment type="subunit">
    <text evidence="16">DNA polymerase III contains a core (composed of alpha, epsilon and theta chains) that associates with a tau subunit. This core dimerizes to form the POLIII' complex. PolIII' associates with the gamma complex (composed of gamma, delta, delta', psi and chi chains) and with the beta chain to form the complete DNA polymerase III complex.</text>
</comment>
<evidence type="ECO:0000256" key="12">
    <source>
        <dbReference type="ARBA" id="ARBA00022842"/>
    </source>
</evidence>
<protein>
    <recommendedName>
        <fullName evidence="4 16">DNA polymerase III subunit epsilon</fullName>
        <ecNumber evidence="3 16">2.7.7.7</ecNumber>
    </recommendedName>
</protein>
<keyword evidence="6 16" id="KW-0548">Nucleotidyltransferase</keyword>
<evidence type="ECO:0000313" key="19">
    <source>
        <dbReference type="Proteomes" id="UP000063965"/>
    </source>
</evidence>
<gene>
    <name evidence="16 18" type="primary">dnaQ</name>
    <name evidence="18" type="ORF">CleRT_12870</name>
</gene>
<evidence type="ECO:0000256" key="7">
    <source>
        <dbReference type="ARBA" id="ARBA00022705"/>
    </source>
</evidence>
<evidence type="ECO:0000256" key="9">
    <source>
        <dbReference type="ARBA" id="ARBA00022723"/>
    </source>
</evidence>
<keyword evidence="13 16" id="KW-0239">DNA-directed DNA polymerase</keyword>
<evidence type="ECO:0000313" key="18">
    <source>
        <dbReference type="EMBL" id="AKQ33858.1"/>
    </source>
</evidence>
<keyword evidence="19" id="KW-1185">Reference proteome</keyword>
<dbReference type="CDD" id="cd06131">
    <property type="entry name" value="DNA_pol_III_epsilon_Ecoli_like"/>
    <property type="match status" value="1"/>
</dbReference>
<evidence type="ECO:0000256" key="5">
    <source>
        <dbReference type="ARBA" id="ARBA00022679"/>
    </source>
</evidence>
<evidence type="ECO:0000259" key="17">
    <source>
        <dbReference type="SMART" id="SM00479"/>
    </source>
</evidence>
<evidence type="ECO:0000256" key="11">
    <source>
        <dbReference type="ARBA" id="ARBA00022839"/>
    </source>
</evidence>
<sequence>MRQIILDTETTGLVPEEGHRIIEIGCLEMVDRRLTGRYLHFYINPGRSIERDAVDIHGITESFLADKPSFNDIVDELIAFLKGAELIIHNASFDVGFLNHELKLTGKPFKIIPDYCKILDTLVIARQKHPGQHNNLDALCRRYHVDNSNREYHGALLDAELLAQVYLLMTGGQTKLFEQQDPALVMQSPQIRRLDIDRKPLPVIAANKEEKVAHRTFLELLKRRGVCLWSDVLTD</sequence>
<dbReference type="InterPro" id="IPR013520">
    <property type="entry name" value="Ribonucl_H"/>
</dbReference>
<keyword evidence="14 16" id="KW-0464">Manganese</keyword>
<keyword evidence="8 16" id="KW-0540">Nuclease</keyword>
<dbReference type="PANTHER" id="PTHR30231">
    <property type="entry name" value="DNA POLYMERASE III SUBUNIT EPSILON"/>
    <property type="match status" value="1"/>
</dbReference>
<dbReference type="InterPro" id="IPR006309">
    <property type="entry name" value="DnaQ_proteo"/>
</dbReference>
<dbReference type="Proteomes" id="UP000063965">
    <property type="component" value="Chromosome"/>
</dbReference>
<keyword evidence="9 16" id="KW-0479">Metal-binding</keyword>
<evidence type="ECO:0000256" key="8">
    <source>
        <dbReference type="ARBA" id="ARBA00022722"/>
    </source>
</evidence>
<keyword evidence="10 16" id="KW-0378">Hydrolase</keyword>
<evidence type="ECO:0000256" key="10">
    <source>
        <dbReference type="ARBA" id="ARBA00022801"/>
    </source>
</evidence>